<dbReference type="InterPro" id="IPR020612">
    <property type="entry name" value="Methylthiotransferase_CS"/>
</dbReference>
<dbReference type="InterPro" id="IPR006463">
    <property type="entry name" value="MiaB_methiolase"/>
</dbReference>
<dbReference type="InterPro" id="IPR005839">
    <property type="entry name" value="Methylthiotransferase"/>
</dbReference>
<protein>
    <recommendedName>
        <fullName evidence="8 9">tRNA-2-methylthio-N(6)-dimethylallyladenosine synthase</fullName>
        <ecNumber evidence="8 9">2.8.4.3</ecNumber>
    </recommendedName>
    <alternativeName>
        <fullName evidence="9">(Dimethylallyl)adenosine tRNA methylthiotransferase MiaB</fullName>
    </alternativeName>
    <alternativeName>
        <fullName evidence="9">tRNA-i(6)A37 methylthiotransferase</fullName>
    </alternativeName>
</protein>
<feature type="binding site" evidence="9">
    <location>
        <position position="195"/>
    </location>
    <ligand>
        <name>[4Fe-4S] cluster</name>
        <dbReference type="ChEBI" id="CHEBI:49883"/>
        <label>2</label>
        <note>4Fe-4S-S-AdoMet</note>
    </ligand>
</feature>
<feature type="binding site" evidence="9">
    <location>
        <position position="188"/>
    </location>
    <ligand>
        <name>[4Fe-4S] cluster</name>
        <dbReference type="ChEBI" id="CHEBI:49883"/>
        <label>2</label>
        <note>4Fe-4S-S-AdoMet</note>
    </ligand>
</feature>
<comment type="caution">
    <text evidence="14">The sequence shown here is derived from an EMBL/GenBank/DDBJ whole genome shotgun (WGS) entry which is preliminary data.</text>
</comment>
<dbReference type="CDD" id="cd01335">
    <property type="entry name" value="Radical_SAM"/>
    <property type="match status" value="1"/>
</dbReference>
<organism evidence="14 15">
    <name type="scientific">Nannocystis bainbridge</name>
    <dbReference type="NCBI Taxonomy" id="2995303"/>
    <lineage>
        <taxon>Bacteria</taxon>
        <taxon>Pseudomonadati</taxon>
        <taxon>Myxococcota</taxon>
        <taxon>Polyangia</taxon>
        <taxon>Nannocystales</taxon>
        <taxon>Nannocystaceae</taxon>
        <taxon>Nannocystis</taxon>
    </lineage>
</organism>
<comment type="subunit">
    <text evidence="9">Monomer.</text>
</comment>
<dbReference type="PANTHER" id="PTHR43020">
    <property type="entry name" value="CDK5 REGULATORY SUBUNIT-ASSOCIATED PROTEIN 1"/>
    <property type="match status" value="1"/>
</dbReference>
<feature type="domain" description="Radical SAM core" evidence="13">
    <location>
        <begin position="174"/>
        <end position="402"/>
    </location>
</feature>
<dbReference type="PROSITE" id="PS50926">
    <property type="entry name" value="TRAM"/>
    <property type="match status" value="1"/>
</dbReference>
<keyword evidence="7 9" id="KW-0411">Iron-sulfur</keyword>
<evidence type="ECO:0000256" key="4">
    <source>
        <dbReference type="ARBA" id="ARBA00022691"/>
    </source>
</evidence>
<dbReference type="InterPro" id="IPR002792">
    <property type="entry name" value="TRAM_dom"/>
</dbReference>
<evidence type="ECO:0000313" key="14">
    <source>
        <dbReference type="EMBL" id="MDC0720199.1"/>
    </source>
</evidence>
<keyword evidence="4 9" id="KW-0949">S-adenosyl-L-methionine</keyword>
<evidence type="ECO:0000256" key="2">
    <source>
        <dbReference type="ARBA" id="ARBA00022485"/>
    </source>
</evidence>
<feature type="domain" description="TRAM" evidence="11">
    <location>
        <begin position="405"/>
        <end position="464"/>
    </location>
</feature>
<keyword evidence="5 9" id="KW-0479">Metal-binding</keyword>
<evidence type="ECO:0000256" key="7">
    <source>
        <dbReference type="ARBA" id="ARBA00023014"/>
    </source>
</evidence>
<dbReference type="SMART" id="SM00729">
    <property type="entry name" value="Elp3"/>
    <property type="match status" value="1"/>
</dbReference>
<feature type="binding site" evidence="9">
    <location>
        <position position="80"/>
    </location>
    <ligand>
        <name>[4Fe-4S] cluster</name>
        <dbReference type="ChEBI" id="CHEBI:49883"/>
        <label>1</label>
    </ligand>
</feature>
<keyword evidence="9" id="KW-0963">Cytoplasm</keyword>
<dbReference type="NCBIfam" id="TIGR01574">
    <property type="entry name" value="miaB-methiolase"/>
    <property type="match status" value="1"/>
</dbReference>
<comment type="similarity">
    <text evidence="9">Belongs to the methylthiotransferase family. MiaB subfamily.</text>
</comment>
<comment type="function">
    <text evidence="1 9">Catalyzes the methylthiolation of N6-(dimethylallyl)adenosine (i(6)A), leading to the formation of 2-methylthio-N6-(dimethylallyl)adenosine (ms(2)i(6)A) at position 37 in tRNAs that read codons beginning with uridine.</text>
</comment>
<evidence type="ECO:0000259" key="13">
    <source>
        <dbReference type="PROSITE" id="PS51918"/>
    </source>
</evidence>
<gene>
    <name evidence="9 14" type="primary">miaB</name>
    <name evidence="14" type="ORF">POL25_25090</name>
</gene>
<keyword evidence="6 9" id="KW-0408">Iron</keyword>
<evidence type="ECO:0000256" key="10">
    <source>
        <dbReference type="SAM" id="MobiDB-lite"/>
    </source>
</evidence>
<dbReference type="EMBL" id="JAQNDL010000002">
    <property type="protein sequence ID" value="MDC0720199.1"/>
    <property type="molecule type" value="Genomic_DNA"/>
</dbReference>
<proteinExistence type="inferred from homology"/>
<keyword evidence="9" id="KW-0819">tRNA processing</keyword>
<feature type="region of interest" description="Disordered" evidence="10">
    <location>
        <begin position="1"/>
        <end position="22"/>
    </location>
</feature>
<evidence type="ECO:0000256" key="3">
    <source>
        <dbReference type="ARBA" id="ARBA00022679"/>
    </source>
</evidence>
<evidence type="ECO:0000259" key="11">
    <source>
        <dbReference type="PROSITE" id="PS50926"/>
    </source>
</evidence>
<comment type="subcellular location">
    <subcellularLocation>
        <location evidence="9">Cytoplasm</location>
    </subcellularLocation>
</comment>
<comment type="catalytic activity">
    <reaction evidence="9">
        <text>N(6)-dimethylallyladenosine(37) in tRNA + (sulfur carrier)-SH + AH2 + 2 S-adenosyl-L-methionine = 2-methylsulfanyl-N(6)-dimethylallyladenosine(37) in tRNA + (sulfur carrier)-H + 5'-deoxyadenosine + L-methionine + A + S-adenosyl-L-homocysteine + 2 H(+)</text>
        <dbReference type="Rhea" id="RHEA:37067"/>
        <dbReference type="Rhea" id="RHEA-COMP:10375"/>
        <dbReference type="Rhea" id="RHEA-COMP:10376"/>
        <dbReference type="Rhea" id="RHEA-COMP:14737"/>
        <dbReference type="Rhea" id="RHEA-COMP:14739"/>
        <dbReference type="ChEBI" id="CHEBI:13193"/>
        <dbReference type="ChEBI" id="CHEBI:15378"/>
        <dbReference type="ChEBI" id="CHEBI:17319"/>
        <dbReference type="ChEBI" id="CHEBI:17499"/>
        <dbReference type="ChEBI" id="CHEBI:29917"/>
        <dbReference type="ChEBI" id="CHEBI:57844"/>
        <dbReference type="ChEBI" id="CHEBI:57856"/>
        <dbReference type="ChEBI" id="CHEBI:59789"/>
        <dbReference type="ChEBI" id="CHEBI:64428"/>
        <dbReference type="ChEBI" id="CHEBI:74415"/>
        <dbReference type="ChEBI" id="CHEBI:74417"/>
        <dbReference type="EC" id="2.8.4.3"/>
    </reaction>
</comment>
<dbReference type="PROSITE" id="PS01278">
    <property type="entry name" value="MTTASE_RADICAL"/>
    <property type="match status" value="1"/>
</dbReference>
<evidence type="ECO:0000259" key="12">
    <source>
        <dbReference type="PROSITE" id="PS51449"/>
    </source>
</evidence>
<feature type="domain" description="MTTase N-terminal" evidence="12">
    <location>
        <begin position="35"/>
        <end position="151"/>
    </location>
</feature>
<dbReference type="NCBIfam" id="TIGR00089">
    <property type="entry name" value="MiaB/RimO family radical SAM methylthiotransferase"/>
    <property type="match status" value="1"/>
</dbReference>
<keyword evidence="2 9" id="KW-0004">4Fe-4S</keyword>
<dbReference type="HAMAP" id="MF_01864">
    <property type="entry name" value="tRNA_metthiotr_MiaB"/>
    <property type="match status" value="1"/>
</dbReference>
<dbReference type="EC" id="2.8.4.3" evidence="8 9"/>
<dbReference type="PROSITE" id="PS51918">
    <property type="entry name" value="RADICAL_SAM"/>
    <property type="match status" value="1"/>
</dbReference>
<evidence type="ECO:0000256" key="6">
    <source>
        <dbReference type="ARBA" id="ARBA00023004"/>
    </source>
</evidence>
<dbReference type="GO" id="GO:0035597">
    <property type="term" value="F:tRNA-2-methylthio-N(6)-dimethylallyladenosine(37) synthase activity"/>
    <property type="evidence" value="ECO:0007669"/>
    <property type="project" value="UniProtKB-EC"/>
</dbReference>
<evidence type="ECO:0000256" key="8">
    <source>
        <dbReference type="ARBA" id="ARBA00033765"/>
    </source>
</evidence>
<dbReference type="SUPFAM" id="SSF102114">
    <property type="entry name" value="Radical SAM enzymes"/>
    <property type="match status" value="1"/>
</dbReference>
<dbReference type="Gene3D" id="3.40.50.12160">
    <property type="entry name" value="Methylthiotransferase, N-terminal domain"/>
    <property type="match status" value="1"/>
</dbReference>
<name>A0ABT5E2V2_9BACT</name>
<comment type="cofactor">
    <cofactor evidence="9">
        <name>[4Fe-4S] cluster</name>
        <dbReference type="ChEBI" id="CHEBI:49883"/>
    </cofactor>
    <text evidence="9">Binds 2 [4Fe-4S] clusters. One cluster is coordinated with 3 cysteines and an exchangeable S-adenosyl-L-methionine.</text>
</comment>
<dbReference type="InterPro" id="IPR023404">
    <property type="entry name" value="rSAM_horseshoe"/>
</dbReference>
<feature type="binding site" evidence="9">
    <location>
        <position position="192"/>
    </location>
    <ligand>
        <name>[4Fe-4S] cluster</name>
        <dbReference type="ChEBI" id="CHEBI:49883"/>
        <label>2</label>
        <note>4Fe-4S-S-AdoMet</note>
    </ligand>
</feature>
<feature type="binding site" evidence="9">
    <location>
        <position position="114"/>
    </location>
    <ligand>
        <name>[4Fe-4S] cluster</name>
        <dbReference type="ChEBI" id="CHEBI:49883"/>
        <label>1</label>
    </ligand>
</feature>
<dbReference type="SFLD" id="SFLDG01061">
    <property type="entry name" value="methylthiotransferase"/>
    <property type="match status" value="1"/>
</dbReference>
<dbReference type="Pfam" id="PF00919">
    <property type="entry name" value="UPF0004"/>
    <property type="match status" value="1"/>
</dbReference>
<accession>A0ABT5E2V2</accession>
<dbReference type="Gene3D" id="3.80.30.20">
    <property type="entry name" value="tm_1862 like domain"/>
    <property type="match status" value="1"/>
</dbReference>
<evidence type="ECO:0000256" key="9">
    <source>
        <dbReference type="HAMAP-Rule" id="MF_01864"/>
    </source>
</evidence>
<dbReference type="PANTHER" id="PTHR43020:SF2">
    <property type="entry name" value="MITOCHONDRIAL TRNA METHYLTHIOTRANSFERASE CDK5RAP1"/>
    <property type="match status" value="1"/>
</dbReference>
<dbReference type="InterPro" id="IPR006638">
    <property type="entry name" value="Elp3/MiaA/NifB-like_rSAM"/>
</dbReference>
<dbReference type="Pfam" id="PF04055">
    <property type="entry name" value="Radical_SAM"/>
    <property type="match status" value="1"/>
</dbReference>
<keyword evidence="15" id="KW-1185">Reference proteome</keyword>
<dbReference type="InterPro" id="IPR007197">
    <property type="entry name" value="rSAM"/>
</dbReference>
<sequence>MTRLVQIRGTRTAPEPPMTAQELPATSELPGVAGPRVYVETLGCQMNEADSSLIVGQLAARGYVRVPDPATADVILLNTCAVREKAEERVYGRTSQLLRHKKDNPDLVFGITGCMAEHLRDKVQKQAPHIGLVAGPDSYRRIGSLVDRARAGERVVDVALDREETYDGLDGVPDDDGVSGQVTIQRGCDKFCTFCVVPYTRGRERGVAPREVLRQARQLAERGYKEIVLLGQTVNSYVWEDASFADLLRAIAALDGIERIRFTSPYPVDFTDPLIATMAELEKVCPYIHLPAQSGSDRMLTAMKRGYSRGEFVDLVGRLRAAMPDLALSTDLMVGFCGETEEDHAETLSLMREVRFDSAFMFRYSDRGITYAARKLQDDVPDEVKGRRLQEVIELQEQHTRASHHARVGKRERVLISGLSHRGDRVLGRTPRFQSVLLPLGTGSPGQTIEVAISATTGHSLIAS</sequence>
<feature type="binding site" evidence="9">
    <location>
        <position position="44"/>
    </location>
    <ligand>
        <name>[4Fe-4S] cluster</name>
        <dbReference type="ChEBI" id="CHEBI:49883"/>
        <label>1</label>
    </ligand>
</feature>
<dbReference type="RefSeq" id="WP_272088690.1">
    <property type="nucleotide sequence ID" value="NZ_JAQNDL010000002.1"/>
</dbReference>
<keyword evidence="3 9" id="KW-0808">Transferase</keyword>
<dbReference type="SFLD" id="SFLDS00029">
    <property type="entry name" value="Radical_SAM"/>
    <property type="match status" value="1"/>
</dbReference>
<dbReference type="InterPro" id="IPR038135">
    <property type="entry name" value="Methylthiotransferase_N_sf"/>
</dbReference>
<evidence type="ECO:0000256" key="5">
    <source>
        <dbReference type="ARBA" id="ARBA00022723"/>
    </source>
</evidence>
<evidence type="ECO:0000256" key="1">
    <source>
        <dbReference type="ARBA" id="ARBA00003234"/>
    </source>
</evidence>
<dbReference type="InterPro" id="IPR013848">
    <property type="entry name" value="Methylthiotransferase_N"/>
</dbReference>
<reference evidence="14 15" key="1">
    <citation type="submission" date="2022-11" db="EMBL/GenBank/DDBJ databases">
        <title>Minimal conservation of predation-associated metabolite biosynthetic gene clusters underscores biosynthetic potential of Myxococcota including descriptions for ten novel species: Archangium lansinium sp. nov., Myxococcus landrumus sp. nov., Nannocystis bai.</title>
        <authorList>
            <person name="Ahearne A."/>
            <person name="Stevens C."/>
            <person name="Dowd S."/>
        </authorList>
    </citation>
    <scope>NUCLEOTIDE SEQUENCE [LARGE SCALE GENOMIC DNA]</scope>
    <source>
        <strain evidence="14 15">BB15-2</strain>
    </source>
</reference>
<dbReference type="InterPro" id="IPR058240">
    <property type="entry name" value="rSAM_sf"/>
</dbReference>
<dbReference type="SFLD" id="SFLDF00273">
    <property type="entry name" value="(dimethylallyl)adenosine_tRNA"/>
    <property type="match status" value="1"/>
</dbReference>
<dbReference type="Proteomes" id="UP001221686">
    <property type="component" value="Unassembled WGS sequence"/>
</dbReference>
<evidence type="ECO:0000313" key="15">
    <source>
        <dbReference type="Proteomes" id="UP001221686"/>
    </source>
</evidence>
<dbReference type="SFLD" id="SFLDG01082">
    <property type="entry name" value="B12-binding_domain_containing"/>
    <property type="match status" value="1"/>
</dbReference>
<dbReference type="PROSITE" id="PS51449">
    <property type="entry name" value="MTTASE_N"/>
    <property type="match status" value="1"/>
</dbReference>